<comment type="subcellular location">
    <subcellularLocation>
        <location evidence="1">Cell membrane</location>
        <topology evidence="1">Multi-pass membrane protein</topology>
    </subcellularLocation>
</comment>
<keyword evidence="5 7" id="KW-0472">Membrane</keyword>
<evidence type="ECO:0000256" key="2">
    <source>
        <dbReference type="ARBA" id="ARBA00022475"/>
    </source>
</evidence>
<feature type="domain" description="ABC3 transporter permease C-terminal" evidence="8">
    <location>
        <begin position="258"/>
        <end position="377"/>
    </location>
</feature>
<feature type="transmembrane region" description="Helical" evidence="7">
    <location>
        <begin position="21"/>
        <end position="41"/>
    </location>
</feature>
<reference evidence="9" key="1">
    <citation type="submission" date="2020-07" db="EMBL/GenBank/DDBJ databases">
        <title>Huge and variable diversity of episymbiotic CPR bacteria and DPANN archaea in groundwater ecosystems.</title>
        <authorList>
            <person name="He C.Y."/>
            <person name="Keren R."/>
            <person name="Whittaker M."/>
            <person name="Farag I.F."/>
            <person name="Doudna J."/>
            <person name="Cate J.H.D."/>
            <person name="Banfield J.F."/>
        </authorList>
    </citation>
    <scope>NUCLEOTIDE SEQUENCE</scope>
    <source>
        <strain evidence="9">NC_groundwater_1586_Pr3_B-0.1um_66_15</strain>
    </source>
</reference>
<proteinExistence type="inferred from homology"/>
<keyword evidence="2" id="KW-1003">Cell membrane</keyword>
<dbReference type="PANTHER" id="PTHR30572">
    <property type="entry name" value="MEMBRANE COMPONENT OF TRANSPORTER-RELATED"/>
    <property type="match status" value="1"/>
</dbReference>
<feature type="transmembrane region" description="Helical" evidence="7">
    <location>
        <begin position="424"/>
        <end position="444"/>
    </location>
</feature>
<evidence type="ECO:0000256" key="4">
    <source>
        <dbReference type="ARBA" id="ARBA00022989"/>
    </source>
</evidence>
<feature type="domain" description="ABC3 transporter permease C-terminal" evidence="8">
    <location>
        <begin position="668"/>
        <end position="785"/>
    </location>
</feature>
<protein>
    <submittedName>
        <fullName evidence="9">ABC transporter permease</fullName>
    </submittedName>
</protein>
<evidence type="ECO:0000256" key="7">
    <source>
        <dbReference type="SAM" id="Phobius"/>
    </source>
</evidence>
<feature type="transmembrane region" description="Helical" evidence="7">
    <location>
        <begin position="753"/>
        <end position="774"/>
    </location>
</feature>
<feature type="transmembrane region" description="Helical" evidence="7">
    <location>
        <begin position="702"/>
        <end position="733"/>
    </location>
</feature>
<evidence type="ECO:0000256" key="6">
    <source>
        <dbReference type="ARBA" id="ARBA00038076"/>
    </source>
</evidence>
<dbReference type="InterPro" id="IPR003838">
    <property type="entry name" value="ABC3_permease_C"/>
</dbReference>
<organism evidence="9 10">
    <name type="scientific">Devosia nanyangense</name>
    <dbReference type="NCBI Taxonomy" id="1228055"/>
    <lineage>
        <taxon>Bacteria</taxon>
        <taxon>Pseudomonadati</taxon>
        <taxon>Pseudomonadota</taxon>
        <taxon>Alphaproteobacteria</taxon>
        <taxon>Hyphomicrobiales</taxon>
        <taxon>Devosiaceae</taxon>
        <taxon>Devosia</taxon>
    </lineage>
</organism>
<sequence>MRWTKLLRDVSAESGRALIMLAAIAFALFAVTAMLSAYGIVTREVSVNYLSTNPASATIDVEAVTPEMLQLAKTFPGITDAEPRSVIEARVEVGGEWMRMLLFVVDDFETMRLNLFRPVSGAWPPPEGTILIERMAAALIGAGEGGTVTIKTPNGAPTEVPVSGIVHDTTLAPAWQEQSGYGYLTMKTYAALGETPAFEELRILVGGNPGQAQVDAKALELADALRAQGFDVHDVKVPPVGQHPHQGQIGSALLMFLSLAVMALVLAAILVAAVLAATLARQVREIGVMKAIGARSGQIAVTYVGALLALGAIALVVSVPLGVLAAGALSNVMADTMNFTVTNYAVPLWVYGVVIAAGLLMPVIAALPAIVRASRITVREALSSTGVTSSFGSGLFDKALGALRGLGVTWLLAGRNTFRRRGRLLLSLALLATGGALFVTALSAREGWREIAASVLTNKHYDVEFRFAGQVGEDRITAALEQSGATERYEVWGVEQTSSVTEGRQDVMRTYPDRGHGSFAILGAPPATDLVTLPVIEGRWLTADDTDALVLTQQNHRQTSGLEIGGKVVLSVAGQPQTWTLVGVVQEIGGGGAYVNKASYDRLAGADAGRMARIVLRSDLAGGREAALAAIEAAFAAAGIGIERAVPLDTLYLALVGHVEVPVSMLVSASVLLALIGGLGLASMMTVNVVERTREIGVMKAVGALPGTVVMMIVGEGLFTAVLSWIVALVVALPLIAGIGQFGAAMFGTPLPFVVSIPALAIWFGLVTTIALVASAAPAFRASRLVVREALAYT</sequence>
<dbReference type="Proteomes" id="UP000782610">
    <property type="component" value="Unassembled WGS sequence"/>
</dbReference>
<gene>
    <name evidence="9" type="ORF">HY834_04535</name>
</gene>
<feature type="transmembrane region" description="Helical" evidence="7">
    <location>
        <begin position="252"/>
        <end position="279"/>
    </location>
</feature>
<evidence type="ECO:0000313" key="10">
    <source>
        <dbReference type="Proteomes" id="UP000782610"/>
    </source>
</evidence>
<feature type="transmembrane region" description="Helical" evidence="7">
    <location>
        <begin position="665"/>
        <end position="690"/>
    </location>
</feature>
<keyword evidence="4 7" id="KW-1133">Transmembrane helix</keyword>
<dbReference type="Pfam" id="PF02687">
    <property type="entry name" value="FtsX"/>
    <property type="match status" value="2"/>
</dbReference>
<feature type="transmembrane region" description="Helical" evidence="7">
    <location>
        <begin position="300"/>
        <end position="328"/>
    </location>
</feature>
<evidence type="ECO:0000256" key="3">
    <source>
        <dbReference type="ARBA" id="ARBA00022692"/>
    </source>
</evidence>
<dbReference type="PANTHER" id="PTHR30572:SF4">
    <property type="entry name" value="ABC TRANSPORTER PERMEASE YTRF"/>
    <property type="match status" value="1"/>
</dbReference>
<name>A0A933NY24_9HYPH</name>
<keyword evidence="3 7" id="KW-0812">Transmembrane</keyword>
<feature type="transmembrane region" description="Helical" evidence="7">
    <location>
        <begin position="348"/>
        <end position="371"/>
    </location>
</feature>
<dbReference type="AlphaFoldDB" id="A0A933NY24"/>
<evidence type="ECO:0000259" key="8">
    <source>
        <dbReference type="Pfam" id="PF02687"/>
    </source>
</evidence>
<dbReference type="InterPro" id="IPR050250">
    <property type="entry name" value="Macrolide_Exporter_MacB"/>
</dbReference>
<evidence type="ECO:0000256" key="5">
    <source>
        <dbReference type="ARBA" id="ARBA00023136"/>
    </source>
</evidence>
<dbReference type="GO" id="GO:0022857">
    <property type="term" value="F:transmembrane transporter activity"/>
    <property type="evidence" value="ECO:0007669"/>
    <property type="project" value="TreeGrafter"/>
</dbReference>
<evidence type="ECO:0000313" key="9">
    <source>
        <dbReference type="EMBL" id="MBI4920992.1"/>
    </source>
</evidence>
<dbReference type="EMBL" id="JACRAF010000016">
    <property type="protein sequence ID" value="MBI4920992.1"/>
    <property type="molecule type" value="Genomic_DNA"/>
</dbReference>
<comment type="similarity">
    <text evidence="6">Belongs to the ABC-4 integral membrane protein family.</text>
</comment>
<comment type="caution">
    <text evidence="9">The sequence shown here is derived from an EMBL/GenBank/DDBJ whole genome shotgun (WGS) entry which is preliminary data.</text>
</comment>
<dbReference type="GO" id="GO:0005886">
    <property type="term" value="C:plasma membrane"/>
    <property type="evidence" value="ECO:0007669"/>
    <property type="project" value="UniProtKB-SubCell"/>
</dbReference>
<accession>A0A933NY24</accession>
<evidence type="ECO:0000256" key="1">
    <source>
        <dbReference type="ARBA" id="ARBA00004651"/>
    </source>
</evidence>